<protein>
    <recommendedName>
        <fullName evidence="5">Tryptophan synthase beta chain-like PALP domain-containing protein</fullName>
    </recommendedName>
</protein>
<keyword evidence="3" id="KW-0663">Pyridoxal phosphate</keyword>
<dbReference type="Pfam" id="PF00291">
    <property type="entry name" value="PALP"/>
    <property type="match status" value="1"/>
</dbReference>
<sequence>MANPQPILNGNSTPSSEGPLAKNQETQDEDPIKPRIDNSVLTISDSVLSCIGATPLVRLDRLAKKYGLKCNLLAKLEYYNAGGSVKDRIALRMIVEAEREGLLIPGKSVIIEPTSGNTGIGLALAAARLGTEIVRTPTEAAFDSPDSHLSVAARLEKAIPGAIILNQYRNRFNPQSHFDTTGLEIIQAIENTPSTGTRPSSGIVDLFIAGAGTGGTISGVSRRLKTHYGAERVKSIAVDPVGSILAKPESLNSPGIQNYLTEGTGYDFEPQVLDYSVIDQWIKVTDPQSFQTLRELIKLEGTLCGGSSGQAIYAALNYLKNPALSSGSSNGDSNGNLDAGQGWEKYGQNPRVNVVVLCADSIRNYITKDWLIEGTEDSETTEAALLASAHAQKHQS</sequence>
<feature type="domain" description="Tryptophan synthase beta chain-like PALP" evidence="5">
    <location>
        <begin position="129"/>
        <end position="325"/>
    </location>
</feature>
<dbReference type="PANTHER" id="PTHR10314">
    <property type="entry name" value="CYSTATHIONINE BETA-SYNTHASE"/>
    <property type="match status" value="1"/>
</dbReference>
<dbReference type="SUPFAM" id="SSF53686">
    <property type="entry name" value="Tryptophan synthase beta subunit-like PLP-dependent enzymes"/>
    <property type="match status" value="1"/>
</dbReference>
<comment type="cofactor">
    <cofactor evidence="1">
        <name>pyridoxal 5'-phosphate</name>
        <dbReference type="ChEBI" id="CHEBI:597326"/>
    </cofactor>
</comment>
<name>A0A2S4V3K1_9BASI</name>
<dbReference type="AlphaFoldDB" id="A0A2S4V3K1"/>
<reference evidence="6" key="1">
    <citation type="submission" date="2017-12" db="EMBL/GenBank/DDBJ databases">
        <title>Gene loss provides genomic basis for host adaptation in cereal stripe rust fungi.</title>
        <authorList>
            <person name="Xia C."/>
        </authorList>
    </citation>
    <scope>NUCLEOTIDE SEQUENCE [LARGE SCALE GENOMIC DNA]</scope>
    <source>
        <strain evidence="6">93-210</strain>
    </source>
</reference>
<comment type="similarity">
    <text evidence="2">Belongs to the cysteine synthase/cystathionine beta-synthase family.</text>
</comment>
<dbReference type="FunFam" id="3.40.50.1100:FF:000118">
    <property type="entry name" value="Related to CYS4-cystathionine beta-synthase"/>
    <property type="match status" value="1"/>
</dbReference>
<dbReference type="CDD" id="cd01561">
    <property type="entry name" value="CBS_like"/>
    <property type="match status" value="1"/>
</dbReference>
<dbReference type="VEuPathDB" id="FungiDB:PSTT_10673"/>
<dbReference type="InterPro" id="IPR036052">
    <property type="entry name" value="TrpB-like_PALP_sf"/>
</dbReference>
<evidence type="ECO:0000313" key="6">
    <source>
        <dbReference type="EMBL" id="POW04005.1"/>
    </source>
</evidence>
<dbReference type="InterPro" id="IPR001216">
    <property type="entry name" value="P-phosphate_BS"/>
</dbReference>
<dbReference type="GO" id="GO:0006535">
    <property type="term" value="P:cysteine biosynthetic process from serine"/>
    <property type="evidence" value="ECO:0007669"/>
    <property type="project" value="InterPro"/>
</dbReference>
<organism evidence="6 7">
    <name type="scientific">Puccinia striiformis</name>
    <dbReference type="NCBI Taxonomy" id="27350"/>
    <lineage>
        <taxon>Eukaryota</taxon>
        <taxon>Fungi</taxon>
        <taxon>Dikarya</taxon>
        <taxon>Basidiomycota</taxon>
        <taxon>Pucciniomycotina</taxon>
        <taxon>Pucciniomycetes</taxon>
        <taxon>Pucciniales</taxon>
        <taxon>Pucciniaceae</taxon>
        <taxon>Puccinia</taxon>
    </lineage>
</organism>
<accession>A0A2S4V3K1</accession>
<dbReference type="InterPro" id="IPR050214">
    <property type="entry name" value="Cys_Synth/Cystath_Beta-Synth"/>
</dbReference>
<dbReference type="Gene3D" id="3.40.50.1100">
    <property type="match status" value="4"/>
</dbReference>
<evidence type="ECO:0000256" key="4">
    <source>
        <dbReference type="SAM" id="MobiDB-lite"/>
    </source>
</evidence>
<evidence type="ECO:0000256" key="2">
    <source>
        <dbReference type="ARBA" id="ARBA00007103"/>
    </source>
</evidence>
<dbReference type="EMBL" id="PKSL01000117">
    <property type="protein sequence ID" value="POW04005.1"/>
    <property type="molecule type" value="Genomic_DNA"/>
</dbReference>
<dbReference type="VEuPathDB" id="FungiDB:PSHT_13091"/>
<proteinExistence type="inferred from homology"/>
<feature type="region of interest" description="Disordered" evidence="4">
    <location>
        <begin position="1"/>
        <end position="34"/>
    </location>
</feature>
<evidence type="ECO:0000256" key="1">
    <source>
        <dbReference type="ARBA" id="ARBA00001933"/>
    </source>
</evidence>
<dbReference type="Proteomes" id="UP000239156">
    <property type="component" value="Unassembled WGS sequence"/>
</dbReference>
<dbReference type="PROSITE" id="PS00901">
    <property type="entry name" value="CYS_SYNTHASE"/>
    <property type="match status" value="1"/>
</dbReference>
<evidence type="ECO:0000256" key="3">
    <source>
        <dbReference type="ARBA" id="ARBA00022898"/>
    </source>
</evidence>
<keyword evidence="7" id="KW-1185">Reference proteome</keyword>
<evidence type="ECO:0000313" key="7">
    <source>
        <dbReference type="Proteomes" id="UP000239156"/>
    </source>
</evidence>
<dbReference type="InterPro" id="IPR001926">
    <property type="entry name" value="TrpB-like_PALP"/>
</dbReference>
<evidence type="ECO:0000259" key="5">
    <source>
        <dbReference type="Pfam" id="PF00291"/>
    </source>
</evidence>
<feature type="compositionally biased region" description="Polar residues" evidence="4">
    <location>
        <begin position="1"/>
        <end position="16"/>
    </location>
</feature>
<gene>
    <name evidence="6" type="ORF">PSTT_10673</name>
</gene>
<comment type="caution">
    <text evidence="6">The sequence shown here is derived from an EMBL/GenBank/DDBJ whole genome shotgun (WGS) entry which is preliminary data.</text>
</comment>